<reference evidence="1" key="1">
    <citation type="submission" date="2021-06" db="EMBL/GenBank/DDBJ databases">
        <authorList>
            <person name="Kallberg Y."/>
            <person name="Tangrot J."/>
            <person name="Rosling A."/>
        </authorList>
    </citation>
    <scope>NUCLEOTIDE SEQUENCE</scope>
    <source>
        <strain evidence="1">MA461A</strain>
    </source>
</reference>
<feature type="non-terminal residue" evidence="1">
    <location>
        <position position="107"/>
    </location>
</feature>
<protein>
    <submittedName>
        <fullName evidence="1">26531_t:CDS:1</fullName>
    </submittedName>
</protein>
<evidence type="ECO:0000313" key="2">
    <source>
        <dbReference type="Proteomes" id="UP000789920"/>
    </source>
</evidence>
<dbReference type="EMBL" id="CAJVQC010116474">
    <property type="protein sequence ID" value="CAG8837047.1"/>
    <property type="molecule type" value="Genomic_DNA"/>
</dbReference>
<gene>
    <name evidence="1" type="ORF">RPERSI_LOCUS30148</name>
</gene>
<keyword evidence="2" id="KW-1185">Reference proteome</keyword>
<feature type="non-terminal residue" evidence="1">
    <location>
        <position position="1"/>
    </location>
</feature>
<sequence length="107" mass="12443">NDPFISEDWVAGQNFVIGAQEDIRAGLYKLLSRLLDRFEKQDGKMHHDVEFQIQHENGIEKIKSSRYVLSAAKYQKITVDIDDIDPSAFHVLIHWLYRQELEEAISA</sequence>
<evidence type="ECO:0000313" key="1">
    <source>
        <dbReference type="EMBL" id="CAG8837047.1"/>
    </source>
</evidence>
<proteinExistence type="predicted"/>
<comment type="caution">
    <text evidence="1">The sequence shown here is derived from an EMBL/GenBank/DDBJ whole genome shotgun (WGS) entry which is preliminary data.</text>
</comment>
<dbReference type="Proteomes" id="UP000789920">
    <property type="component" value="Unassembled WGS sequence"/>
</dbReference>
<organism evidence="1 2">
    <name type="scientific">Racocetra persica</name>
    <dbReference type="NCBI Taxonomy" id="160502"/>
    <lineage>
        <taxon>Eukaryota</taxon>
        <taxon>Fungi</taxon>
        <taxon>Fungi incertae sedis</taxon>
        <taxon>Mucoromycota</taxon>
        <taxon>Glomeromycotina</taxon>
        <taxon>Glomeromycetes</taxon>
        <taxon>Diversisporales</taxon>
        <taxon>Gigasporaceae</taxon>
        <taxon>Racocetra</taxon>
    </lineage>
</organism>
<name>A0ACA9SG18_9GLOM</name>
<accession>A0ACA9SG18</accession>